<dbReference type="Proteomes" id="UP000298663">
    <property type="component" value="Unassembled WGS sequence"/>
</dbReference>
<comment type="caution">
    <text evidence="1">The sequence shown here is derived from an EMBL/GenBank/DDBJ whole genome shotgun (WGS) entry which is preliminary data.</text>
</comment>
<gene>
    <name evidence="1" type="ORF">L596_012935</name>
</gene>
<evidence type="ECO:0000313" key="1">
    <source>
        <dbReference type="EMBL" id="TKR88737.1"/>
    </source>
</evidence>
<sequence length="103" mass="11498">MHQLVLPYPRIPFFVFRTFSQANLRLSTTSPGSHKQIIPLPTSSLSLRANPRACHGRILNLSQSIGVICVLFAYAKIEFMDMYKSQGAPETEIVSAILSLYNS</sequence>
<evidence type="ECO:0000313" key="2">
    <source>
        <dbReference type="Proteomes" id="UP000298663"/>
    </source>
</evidence>
<reference evidence="1 2" key="1">
    <citation type="journal article" date="2015" name="Genome Biol.">
        <title>Comparative genomics of Steinernema reveals deeply conserved gene regulatory networks.</title>
        <authorList>
            <person name="Dillman A.R."/>
            <person name="Macchietto M."/>
            <person name="Porter C.F."/>
            <person name="Rogers A."/>
            <person name="Williams B."/>
            <person name="Antoshechkin I."/>
            <person name="Lee M.M."/>
            <person name="Goodwin Z."/>
            <person name="Lu X."/>
            <person name="Lewis E.E."/>
            <person name="Goodrich-Blair H."/>
            <person name="Stock S.P."/>
            <person name="Adams B.J."/>
            <person name="Sternberg P.W."/>
            <person name="Mortazavi A."/>
        </authorList>
    </citation>
    <scope>NUCLEOTIDE SEQUENCE [LARGE SCALE GENOMIC DNA]</scope>
    <source>
        <strain evidence="1 2">ALL</strain>
    </source>
</reference>
<organism evidence="1 2">
    <name type="scientific">Steinernema carpocapsae</name>
    <name type="common">Entomopathogenic nematode</name>
    <dbReference type="NCBI Taxonomy" id="34508"/>
    <lineage>
        <taxon>Eukaryota</taxon>
        <taxon>Metazoa</taxon>
        <taxon>Ecdysozoa</taxon>
        <taxon>Nematoda</taxon>
        <taxon>Chromadorea</taxon>
        <taxon>Rhabditida</taxon>
        <taxon>Tylenchina</taxon>
        <taxon>Panagrolaimomorpha</taxon>
        <taxon>Strongyloidoidea</taxon>
        <taxon>Steinernematidae</taxon>
        <taxon>Steinernema</taxon>
    </lineage>
</organism>
<proteinExistence type="predicted"/>
<accession>A0A4U5NYJ9</accession>
<protein>
    <submittedName>
        <fullName evidence="1">Uncharacterized protein</fullName>
    </submittedName>
</protein>
<reference evidence="1 2" key="2">
    <citation type="journal article" date="2019" name="G3 (Bethesda)">
        <title>Hybrid Assembly of the Genome of the Entomopathogenic Nematode Steinernema carpocapsae Identifies the X-Chromosome.</title>
        <authorList>
            <person name="Serra L."/>
            <person name="Macchietto M."/>
            <person name="Macias-Munoz A."/>
            <person name="McGill C.J."/>
            <person name="Rodriguez I.M."/>
            <person name="Rodriguez B."/>
            <person name="Murad R."/>
            <person name="Mortazavi A."/>
        </authorList>
    </citation>
    <scope>NUCLEOTIDE SEQUENCE [LARGE SCALE GENOMIC DNA]</scope>
    <source>
        <strain evidence="1 2">ALL</strain>
    </source>
</reference>
<name>A0A4U5NYJ9_STECR</name>
<dbReference type="AlphaFoldDB" id="A0A4U5NYJ9"/>
<dbReference type="EMBL" id="AZBU02000003">
    <property type="protein sequence ID" value="TKR88737.1"/>
    <property type="molecule type" value="Genomic_DNA"/>
</dbReference>
<keyword evidence="2" id="KW-1185">Reference proteome</keyword>